<sequence length="101" mass="10705">MRRSLAVLSRRTLAAMSEKSTAAPRTVVRDPRKKKAKASAVVPQEQAVRQPQKANILKQPLPFVPSEQNQQAVGSTLGSYMLMGAGVSVGFALVGALLGGF</sequence>
<dbReference type="EMBL" id="HBKQ01032204">
    <property type="protein sequence ID" value="CAE2252349.1"/>
    <property type="molecule type" value="Transcribed_RNA"/>
</dbReference>
<gene>
    <name evidence="3" type="ORF">OAUR00152_LOCUS21982</name>
</gene>
<dbReference type="AlphaFoldDB" id="A0A7S4J5H5"/>
<reference evidence="3" key="1">
    <citation type="submission" date="2021-01" db="EMBL/GenBank/DDBJ databases">
        <authorList>
            <person name="Corre E."/>
            <person name="Pelletier E."/>
            <person name="Niang G."/>
            <person name="Scheremetjew M."/>
            <person name="Finn R."/>
            <person name="Kale V."/>
            <person name="Holt S."/>
            <person name="Cochrane G."/>
            <person name="Meng A."/>
            <person name="Brown T."/>
            <person name="Cohen L."/>
        </authorList>
    </citation>
    <scope>NUCLEOTIDE SEQUENCE</scope>
    <source>
        <strain evidence="3">Isolate 1302-5</strain>
    </source>
</reference>
<keyword evidence="2" id="KW-0472">Membrane</keyword>
<proteinExistence type="predicted"/>
<keyword evidence="2" id="KW-0812">Transmembrane</keyword>
<feature type="transmembrane region" description="Helical" evidence="2">
    <location>
        <begin position="77"/>
        <end position="98"/>
    </location>
</feature>
<name>A0A7S4J5H5_9STRA</name>
<protein>
    <submittedName>
        <fullName evidence="3">Uncharacterized protein</fullName>
    </submittedName>
</protein>
<evidence type="ECO:0000313" key="3">
    <source>
        <dbReference type="EMBL" id="CAE2252349.1"/>
    </source>
</evidence>
<accession>A0A7S4J5H5</accession>
<feature type="region of interest" description="Disordered" evidence="1">
    <location>
        <begin position="18"/>
        <end position="45"/>
    </location>
</feature>
<organism evidence="3">
    <name type="scientific">Odontella aurita</name>
    <dbReference type="NCBI Taxonomy" id="265563"/>
    <lineage>
        <taxon>Eukaryota</taxon>
        <taxon>Sar</taxon>
        <taxon>Stramenopiles</taxon>
        <taxon>Ochrophyta</taxon>
        <taxon>Bacillariophyta</taxon>
        <taxon>Mediophyceae</taxon>
        <taxon>Biddulphiophycidae</taxon>
        <taxon>Eupodiscales</taxon>
        <taxon>Odontellaceae</taxon>
        <taxon>Odontella</taxon>
    </lineage>
</organism>
<evidence type="ECO:0000256" key="1">
    <source>
        <dbReference type="SAM" id="MobiDB-lite"/>
    </source>
</evidence>
<keyword evidence="2" id="KW-1133">Transmembrane helix</keyword>
<evidence type="ECO:0000256" key="2">
    <source>
        <dbReference type="SAM" id="Phobius"/>
    </source>
</evidence>